<accession>A0A1Y1S999</accession>
<evidence type="ECO:0000256" key="1">
    <source>
        <dbReference type="SAM" id="SignalP"/>
    </source>
</evidence>
<protein>
    <recommendedName>
        <fullName evidence="4">Secreted protein</fullName>
    </recommendedName>
</protein>
<comment type="caution">
    <text evidence="2">The sequence shown here is derived from an EMBL/GenBank/DDBJ whole genome shotgun (WGS) entry which is preliminary data.</text>
</comment>
<proteinExistence type="predicted"/>
<evidence type="ECO:0000313" key="2">
    <source>
        <dbReference type="EMBL" id="ORD94767.1"/>
    </source>
</evidence>
<organism evidence="2 3">
    <name type="scientific">Enterospora canceri</name>
    <dbReference type="NCBI Taxonomy" id="1081671"/>
    <lineage>
        <taxon>Eukaryota</taxon>
        <taxon>Fungi</taxon>
        <taxon>Fungi incertae sedis</taxon>
        <taxon>Microsporidia</taxon>
        <taxon>Enterocytozoonidae</taxon>
        <taxon>Enterospora</taxon>
    </lineage>
</organism>
<dbReference type="Proteomes" id="UP000192639">
    <property type="component" value="Unassembled WGS sequence"/>
</dbReference>
<feature type="signal peptide" evidence="1">
    <location>
        <begin position="1"/>
        <end position="27"/>
    </location>
</feature>
<evidence type="ECO:0000313" key="3">
    <source>
        <dbReference type="Proteomes" id="UP000192639"/>
    </source>
</evidence>
<gene>
    <name evidence="2" type="ORF">ECANGB1_2642</name>
</gene>
<keyword evidence="3" id="KW-1185">Reference proteome</keyword>
<name>A0A1Y1S999_9MICR</name>
<feature type="chain" id="PRO_5012621043" description="Secreted protein" evidence="1">
    <location>
        <begin position="28"/>
        <end position="61"/>
    </location>
</feature>
<keyword evidence="1" id="KW-0732">Signal</keyword>
<dbReference type="EMBL" id="LWDP01000010">
    <property type="protein sequence ID" value="ORD94767.1"/>
    <property type="molecule type" value="Genomic_DNA"/>
</dbReference>
<reference evidence="2 3" key="1">
    <citation type="journal article" date="2017" name="Environ. Microbiol.">
        <title>Decay of the glycolytic pathway and adaptation to intranuclear parasitism within Enterocytozoonidae microsporidia.</title>
        <authorList>
            <person name="Wiredu Boakye D."/>
            <person name="Jaroenlak P."/>
            <person name="Prachumwat A."/>
            <person name="Williams T.A."/>
            <person name="Bateman K.S."/>
            <person name="Itsathitphaisarn O."/>
            <person name="Sritunyalucksana K."/>
            <person name="Paszkiewicz K.H."/>
            <person name="Moore K.A."/>
            <person name="Stentiford G.D."/>
            <person name="Williams B.A."/>
        </authorList>
    </citation>
    <scope>NUCLEOTIDE SEQUENCE [LARGE SCALE GENOMIC DNA]</scope>
    <source>
        <strain evidence="2 3">GB1</strain>
    </source>
</reference>
<dbReference type="AlphaFoldDB" id="A0A1Y1S999"/>
<evidence type="ECO:0008006" key="4">
    <source>
        <dbReference type="Google" id="ProtNLM"/>
    </source>
</evidence>
<dbReference type="VEuPathDB" id="MicrosporidiaDB:ECANGB1_2642"/>
<sequence>MLLTSATRMILSLSVVWALLFANRIAASSGNLFTTTISCPRASFLMPPPPSSSAHLLFWAV</sequence>